<feature type="compositionally biased region" description="Polar residues" evidence="1">
    <location>
        <begin position="43"/>
        <end position="55"/>
    </location>
</feature>
<evidence type="ECO:0000313" key="4">
    <source>
        <dbReference type="Proteomes" id="UP000657372"/>
    </source>
</evidence>
<dbReference type="InterPro" id="IPR052563">
    <property type="entry name" value="FliK"/>
</dbReference>
<evidence type="ECO:0000256" key="1">
    <source>
        <dbReference type="SAM" id="MobiDB-lite"/>
    </source>
</evidence>
<sequence>MNTTAVNSPLAVLQAPVPGSKPDSAPNADVGSFNQVLSREMSNRGNTTNNASEASKNPGKDTPANQGDKTKTETGPTAEAAKPTEDGKVAAPEAKTEDSDSEPVTVSAELLAFVAALTQANTAAVATTAPAASADAEIGVSGQGDAELDTAVDTKLNGNLLTAAADSEKEAVGKKSDFVAALDKATKGGADAKNTPAAATATPTTKTEIDIATAIAQGAKALEPATVSNPQNVAAVTAAALQQLNDAQGPQSNKIAPQVGNPGWDQAIGQKVLWMVQGAQQSATLTLNPPDLGPMQVTVHVNNNQATANFTAHQPEVRHALEAAMPRLREMLNDAGIQLGQSNVSAGTPNQQGGFAEQRQSSGARQSNQIDIADSAVHVSHVPTPASGNGLVDTFA</sequence>
<dbReference type="PANTHER" id="PTHR37533:SF2">
    <property type="entry name" value="FLAGELLAR HOOK-LENGTH CONTROL PROTEIN"/>
    <property type="match status" value="1"/>
</dbReference>
<keyword evidence="4" id="KW-1185">Reference proteome</keyword>
<feature type="region of interest" description="Disordered" evidence="1">
    <location>
        <begin position="340"/>
        <end position="367"/>
    </location>
</feature>
<dbReference type="PANTHER" id="PTHR37533">
    <property type="entry name" value="FLAGELLAR HOOK-LENGTH CONTROL PROTEIN"/>
    <property type="match status" value="1"/>
</dbReference>
<feature type="domain" description="Flagellar hook-length control protein-like C-terminal" evidence="2">
    <location>
        <begin position="270"/>
        <end position="352"/>
    </location>
</feature>
<accession>A0ABS0EVF0</accession>
<reference evidence="3 4" key="1">
    <citation type="submission" date="2020-11" db="EMBL/GenBank/DDBJ databases">
        <title>WGS of Herminiimonas contaminans strain Marseille-Q4544 isolated from planarians Schmidtea mediterranea.</title>
        <authorList>
            <person name="Kangale L."/>
        </authorList>
    </citation>
    <scope>NUCLEOTIDE SEQUENCE [LARGE SCALE GENOMIC DNA]</scope>
    <source>
        <strain evidence="3 4">Marseille-Q4544</strain>
    </source>
</reference>
<feature type="region of interest" description="Disordered" evidence="1">
    <location>
        <begin position="1"/>
        <end position="103"/>
    </location>
</feature>
<dbReference type="EMBL" id="JADOEL010000003">
    <property type="protein sequence ID" value="MBF8177148.1"/>
    <property type="molecule type" value="Genomic_DNA"/>
</dbReference>
<dbReference type="InterPro" id="IPR021136">
    <property type="entry name" value="Flagellar_hook_control-like_C"/>
</dbReference>
<evidence type="ECO:0000259" key="2">
    <source>
        <dbReference type="Pfam" id="PF02120"/>
    </source>
</evidence>
<proteinExistence type="predicted"/>
<organism evidence="3 4">
    <name type="scientific">Herminiimonas contaminans</name>
    <dbReference type="NCBI Taxonomy" id="1111140"/>
    <lineage>
        <taxon>Bacteria</taxon>
        <taxon>Pseudomonadati</taxon>
        <taxon>Pseudomonadota</taxon>
        <taxon>Betaproteobacteria</taxon>
        <taxon>Burkholderiales</taxon>
        <taxon>Oxalobacteraceae</taxon>
        <taxon>Herminiimonas</taxon>
    </lineage>
</organism>
<protein>
    <submittedName>
        <fullName evidence="3">Flagellar hook-length control protein FliK</fullName>
    </submittedName>
</protein>
<dbReference type="Proteomes" id="UP000657372">
    <property type="component" value="Unassembled WGS sequence"/>
</dbReference>
<comment type="caution">
    <text evidence="3">The sequence shown here is derived from an EMBL/GenBank/DDBJ whole genome shotgun (WGS) entry which is preliminary data.</text>
</comment>
<evidence type="ECO:0000313" key="3">
    <source>
        <dbReference type="EMBL" id="MBF8177148.1"/>
    </source>
</evidence>
<dbReference type="InterPro" id="IPR038610">
    <property type="entry name" value="FliK-like_C_sf"/>
</dbReference>
<keyword evidence="3" id="KW-0969">Cilium</keyword>
<feature type="compositionally biased region" description="Basic and acidic residues" evidence="1">
    <location>
        <begin position="82"/>
        <end position="98"/>
    </location>
</feature>
<keyword evidence="3" id="KW-0282">Flagellum</keyword>
<keyword evidence="3" id="KW-0966">Cell projection</keyword>
<name>A0ABS0EVF0_9BURK</name>
<dbReference type="RefSeq" id="WP_195874949.1">
    <property type="nucleotide sequence ID" value="NZ_JADOEL010000003.1"/>
</dbReference>
<dbReference type="Gene3D" id="3.30.750.140">
    <property type="match status" value="1"/>
</dbReference>
<dbReference type="CDD" id="cd17470">
    <property type="entry name" value="T3SS_Flik_C"/>
    <property type="match status" value="1"/>
</dbReference>
<dbReference type="Pfam" id="PF02120">
    <property type="entry name" value="Flg_hook"/>
    <property type="match status" value="1"/>
</dbReference>
<gene>
    <name evidence="3" type="ORF">IXC47_05585</name>
</gene>